<protein>
    <submittedName>
        <fullName evidence="1">Uncharacterized protein</fullName>
    </submittedName>
</protein>
<name>A0A564YHF4_HYMDI</name>
<dbReference type="AlphaFoldDB" id="A0A564YHF4"/>
<evidence type="ECO:0000313" key="2">
    <source>
        <dbReference type="Proteomes" id="UP000321570"/>
    </source>
</evidence>
<dbReference type="Proteomes" id="UP000321570">
    <property type="component" value="Unassembled WGS sequence"/>
</dbReference>
<accession>A0A564YHF4</accession>
<gene>
    <name evidence="1" type="ORF">WMSIL1_LOCUS6696</name>
</gene>
<keyword evidence="2" id="KW-1185">Reference proteome</keyword>
<sequence>MYEGVVGPSTDQSPKTSINGQGAASFCANNGLKMLNTYYEKKKALRSTWQHPHVTRKAEANSDYYLVVTTLRVKACTRRTIFRPNRRLQVWQLSSDVDLIAKRKEHCKVLLRTHSRRREKKKWHENVGSILQSGLQKKVRLRIKWLKMQKAEAYRRQRNDMVRQIRSAKQKYLEDQIEKFPSQMAANETKRRLWC</sequence>
<organism evidence="1 2">
    <name type="scientific">Hymenolepis diminuta</name>
    <name type="common">Rat tapeworm</name>
    <dbReference type="NCBI Taxonomy" id="6216"/>
    <lineage>
        <taxon>Eukaryota</taxon>
        <taxon>Metazoa</taxon>
        <taxon>Spiralia</taxon>
        <taxon>Lophotrochozoa</taxon>
        <taxon>Platyhelminthes</taxon>
        <taxon>Cestoda</taxon>
        <taxon>Eucestoda</taxon>
        <taxon>Cyclophyllidea</taxon>
        <taxon>Hymenolepididae</taxon>
        <taxon>Hymenolepis</taxon>
    </lineage>
</organism>
<dbReference type="EMBL" id="CABIJS010000222">
    <property type="protein sequence ID" value="VUZ46636.1"/>
    <property type="molecule type" value="Genomic_DNA"/>
</dbReference>
<evidence type="ECO:0000313" key="1">
    <source>
        <dbReference type="EMBL" id="VUZ46636.1"/>
    </source>
</evidence>
<proteinExistence type="predicted"/>
<reference evidence="1 2" key="1">
    <citation type="submission" date="2019-07" db="EMBL/GenBank/DDBJ databases">
        <authorList>
            <person name="Jastrzebski P J."/>
            <person name="Paukszto L."/>
            <person name="Jastrzebski P J."/>
        </authorList>
    </citation>
    <scope>NUCLEOTIDE SEQUENCE [LARGE SCALE GENOMIC DNA]</scope>
    <source>
        <strain evidence="1 2">WMS-il1</strain>
    </source>
</reference>